<dbReference type="Proteomes" id="UP000199024">
    <property type="component" value="Unassembled WGS sequence"/>
</dbReference>
<reference evidence="5 6" key="1">
    <citation type="submission" date="2016-10" db="EMBL/GenBank/DDBJ databases">
        <authorList>
            <person name="de Groot N.N."/>
        </authorList>
    </citation>
    <scope>NUCLEOTIDE SEQUENCE [LARGE SCALE GENOMIC DNA]</scope>
    <source>
        <strain evidence="5 6">DSM 21001</strain>
    </source>
</reference>
<evidence type="ECO:0000259" key="2">
    <source>
        <dbReference type="Pfam" id="PF14498"/>
    </source>
</evidence>
<feature type="chain" id="PRO_5011734136" evidence="1">
    <location>
        <begin position="23"/>
        <end position="860"/>
    </location>
</feature>
<dbReference type="Gene3D" id="2.60.40.1180">
    <property type="entry name" value="Golgi alpha-mannosidase II"/>
    <property type="match status" value="1"/>
</dbReference>
<dbReference type="PROSITE" id="PS51318">
    <property type="entry name" value="TAT"/>
    <property type="match status" value="1"/>
</dbReference>
<dbReference type="SUPFAM" id="SSF48208">
    <property type="entry name" value="Six-hairpin glycosidases"/>
    <property type="match status" value="1"/>
</dbReference>
<keyword evidence="1" id="KW-0732">Signal</keyword>
<dbReference type="InterPro" id="IPR006311">
    <property type="entry name" value="TAT_signal"/>
</dbReference>
<gene>
    <name evidence="5" type="ORF">SAMN05421771_3638</name>
</gene>
<feature type="domain" description="Glycosyl hydrolase family 95 catalytic" evidence="4">
    <location>
        <begin position="325"/>
        <end position="753"/>
    </location>
</feature>
<dbReference type="Gene3D" id="2.70.98.50">
    <property type="entry name" value="putative glycoside hydrolase family protein from bacillus halodurans"/>
    <property type="match status" value="1"/>
</dbReference>
<dbReference type="GO" id="GO:0004560">
    <property type="term" value="F:alpha-L-fucosidase activity"/>
    <property type="evidence" value="ECO:0007669"/>
    <property type="project" value="InterPro"/>
</dbReference>
<evidence type="ECO:0000313" key="6">
    <source>
        <dbReference type="Proteomes" id="UP000199024"/>
    </source>
</evidence>
<name>A0A1I6MXJ8_9BACT</name>
<feature type="domain" description="Glycosyl hydrolase family 95 N-terminal" evidence="2">
    <location>
        <begin position="48"/>
        <end position="296"/>
    </location>
</feature>
<dbReference type="PIRSF" id="PIRSF007663">
    <property type="entry name" value="UCP007663"/>
    <property type="match status" value="1"/>
</dbReference>
<dbReference type="InterPro" id="IPR013780">
    <property type="entry name" value="Glyco_hydro_b"/>
</dbReference>
<dbReference type="PANTHER" id="PTHR31084">
    <property type="entry name" value="ALPHA-L-FUCOSIDASE 2"/>
    <property type="match status" value="1"/>
</dbReference>
<organism evidence="5 6">
    <name type="scientific">Granulicella pectinivorans</name>
    <dbReference type="NCBI Taxonomy" id="474950"/>
    <lineage>
        <taxon>Bacteria</taxon>
        <taxon>Pseudomonadati</taxon>
        <taxon>Acidobacteriota</taxon>
        <taxon>Terriglobia</taxon>
        <taxon>Terriglobales</taxon>
        <taxon>Acidobacteriaceae</taxon>
        <taxon>Granulicella</taxon>
    </lineage>
</organism>
<dbReference type="AlphaFoldDB" id="A0A1I6MXJ8"/>
<dbReference type="STRING" id="474950.SAMN05421771_3638"/>
<dbReference type="PANTHER" id="PTHR31084:SF0">
    <property type="entry name" value="ALPHA-L-FUCOSIDASE 2"/>
    <property type="match status" value="1"/>
</dbReference>
<evidence type="ECO:0000256" key="1">
    <source>
        <dbReference type="SAM" id="SignalP"/>
    </source>
</evidence>
<dbReference type="Pfam" id="PF14498">
    <property type="entry name" value="Glyco_hyd_65N_2"/>
    <property type="match status" value="1"/>
</dbReference>
<accession>A0A1I6MXJ8</accession>
<evidence type="ECO:0000259" key="3">
    <source>
        <dbReference type="Pfam" id="PF21307"/>
    </source>
</evidence>
<keyword evidence="6" id="KW-1185">Reference proteome</keyword>
<dbReference type="InterPro" id="IPR054363">
    <property type="entry name" value="GH95_cat"/>
</dbReference>
<dbReference type="InterPro" id="IPR049053">
    <property type="entry name" value="AFCA-like_C"/>
</dbReference>
<feature type="signal peptide" evidence="1">
    <location>
        <begin position="1"/>
        <end position="22"/>
    </location>
</feature>
<dbReference type="InterPro" id="IPR016518">
    <property type="entry name" value="Alpha-L-fucosidase"/>
</dbReference>
<sequence length="860" mass="94093">MTYTRRSFVRLMSAAASFFGVARMGAATPAGSATAHKRAASFNPDTTLWMEQPATAWQDALPVGNGRMGAMVFGGVAAERVALNDDTLWSGGPRDWNNPGAKEHLPVVRRLVLVDKNYQAADEECRKMEGPWNQNYEPLGDLLIDMEDMGDTSSYARSLDLDSAVAKVEFSAGGVRYQREVFASFPDDVILVRLTASGPAKITAKVRLRSLLHSSNSAQGRRLLMTGKAPKQSLPQYVSTQPAVTYSEVAGEGMYFASVVDVRASGGKVEAQTDGSMHVSGASSLVICVGCATGFRGFSSMPDMPLEQVVAKATAIVDRASNMPYAQLRARHVEDHRTLFRRVRLELPSTSDASLATDQRVEAFARNADPSMLVLVFNLGRYLLISSSRPGSQPANLQGLWNADVRPPWSSNWTTNINVEMNYWAAETCNLSECHLPLIAMVGDLSVNGAKTAEVNYGTPGWCAHHNVDLWRQSAPAGNAESWAMPTWANWPMAGVWLCAHLWEHYRFTGDKPYLRDVAYPVMRGAAEFCAGWLIDDGEGGLTTCPSVSPENIFVAPNGQMANVSAGATMDIALIREIFLNCTEAAKLLGVDTEFRGRMVALTQRLPPYKIGRFGQLQEWSIDFEEKYPGMRHLSHLYPLYPGEQITPRSTPDLAVAARKSLERRLEFAFKEQGAFTGWGRAWVIALWARLQDGDMAWDSLKTLVNHSLNGNLFDDVNDTHLAPGTTVSKGVPGFIFQIDANLGTPGGIAEMLMQSHNNEIALLPAIPADWKQGKVKGLRARGGLEASIEWNGPKASKATVQPLQDGTFRFRAPKGQRLVTLKKKKDNLLSALPMPSGNGETFELDGRKGESYQFTFASS</sequence>
<dbReference type="InterPro" id="IPR008928">
    <property type="entry name" value="6-hairpin_glycosidase_sf"/>
</dbReference>
<proteinExistence type="predicted"/>
<dbReference type="InterPro" id="IPR012341">
    <property type="entry name" value="6hp_glycosidase-like_sf"/>
</dbReference>
<evidence type="ECO:0000259" key="4">
    <source>
        <dbReference type="Pfam" id="PF22124"/>
    </source>
</evidence>
<dbReference type="Pfam" id="PF21307">
    <property type="entry name" value="Glyco_hydro_95_C"/>
    <property type="match status" value="1"/>
</dbReference>
<protein>
    <submittedName>
        <fullName evidence="5">Alpha-L-fucosidase 2</fullName>
    </submittedName>
</protein>
<dbReference type="GO" id="GO:0005975">
    <property type="term" value="P:carbohydrate metabolic process"/>
    <property type="evidence" value="ECO:0007669"/>
    <property type="project" value="InterPro"/>
</dbReference>
<feature type="domain" description="Alpha fucosidase A-like C-terminal" evidence="3">
    <location>
        <begin position="755"/>
        <end position="854"/>
    </location>
</feature>
<dbReference type="EMBL" id="FOZL01000002">
    <property type="protein sequence ID" value="SFS20435.1"/>
    <property type="molecule type" value="Genomic_DNA"/>
</dbReference>
<dbReference type="Pfam" id="PF22124">
    <property type="entry name" value="Glyco_hydro_95_cat"/>
    <property type="match status" value="1"/>
</dbReference>
<dbReference type="InterPro" id="IPR027414">
    <property type="entry name" value="GH95_N_dom"/>
</dbReference>
<dbReference type="Gene3D" id="1.50.10.10">
    <property type="match status" value="1"/>
</dbReference>
<evidence type="ECO:0000313" key="5">
    <source>
        <dbReference type="EMBL" id="SFS20435.1"/>
    </source>
</evidence>